<proteinExistence type="predicted"/>
<name>W2R4L4_PHYN3</name>
<accession>W2R4L4</accession>
<dbReference type="Proteomes" id="UP000018817">
    <property type="component" value="Unassembled WGS sequence"/>
</dbReference>
<dbReference type="GeneID" id="20174971"/>
<evidence type="ECO:0000313" key="2">
    <source>
        <dbReference type="Proteomes" id="UP000018817"/>
    </source>
</evidence>
<evidence type="ECO:0000313" key="1">
    <source>
        <dbReference type="EMBL" id="ETN19669.1"/>
    </source>
</evidence>
<reference evidence="1 2" key="2">
    <citation type="submission" date="2013-11" db="EMBL/GenBank/DDBJ databases">
        <title>The Genome Sequence of Phytophthora parasitica INRA-310.</title>
        <authorList>
            <consortium name="The Broad Institute Genomics Platform"/>
            <person name="Russ C."/>
            <person name="Tyler B."/>
            <person name="Panabieres F."/>
            <person name="Shan W."/>
            <person name="Tripathy S."/>
            <person name="Grunwald N."/>
            <person name="Machado M."/>
            <person name="Johnson C.S."/>
            <person name="Arredondo F."/>
            <person name="Hong C."/>
            <person name="Coffey M."/>
            <person name="Young S.K."/>
            <person name="Zeng Q."/>
            <person name="Gargeya S."/>
            <person name="Fitzgerald M."/>
            <person name="Abouelleil A."/>
            <person name="Alvarado L."/>
            <person name="Chapman S.B."/>
            <person name="Gainer-Dewar J."/>
            <person name="Goldberg J."/>
            <person name="Griggs A."/>
            <person name="Gujja S."/>
            <person name="Hansen M."/>
            <person name="Howarth C."/>
            <person name="Imamovic A."/>
            <person name="Ireland A."/>
            <person name="Larimer J."/>
            <person name="McCowan C."/>
            <person name="Murphy C."/>
            <person name="Pearson M."/>
            <person name="Poon T.W."/>
            <person name="Priest M."/>
            <person name="Roberts A."/>
            <person name="Saif S."/>
            <person name="Shea T."/>
            <person name="Sykes S."/>
            <person name="Wortman J."/>
            <person name="Nusbaum C."/>
            <person name="Birren B."/>
        </authorList>
    </citation>
    <scope>NUCLEOTIDE SEQUENCE [LARGE SCALE GENOMIC DNA]</scope>
    <source>
        <strain evidence="1 2">INRA-310</strain>
    </source>
</reference>
<gene>
    <name evidence="1" type="ORF">PPTG_04903</name>
</gene>
<dbReference type="AlphaFoldDB" id="W2R4L4"/>
<protein>
    <submittedName>
        <fullName evidence="1">Uncharacterized protein</fullName>
    </submittedName>
</protein>
<dbReference type="OrthoDB" id="10489062at2759"/>
<dbReference type="EMBL" id="KI669565">
    <property type="protein sequence ID" value="ETN19669.1"/>
    <property type="molecule type" value="Genomic_DNA"/>
</dbReference>
<dbReference type="RefSeq" id="XP_008895493.1">
    <property type="nucleotide sequence ID" value="XM_008897245.1"/>
</dbReference>
<sequence>MLNLVKPSMDSPDVISLSSLEISTLNLDAAYLANPSWASTDAAAHIQALHDAITDPSSSDAIPIAPQWSSLFYRVKETAKTLIGYRTCPTMQARYEDPVIAGLSAHQRDLQLRIYNDMKANTYALRRERNAILHQIQFRCRDLATESTDDKIKRIEGLSSTAQVHEAVRDTIRTRVQPIMLHDAKEQFLINTRSPIDIATTARPLEHPITADEFRFALKQLSNG</sequence>
<dbReference type="STRING" id="761204.W2R4L4"/>
<organism evidence="1 2">
    <name type="scientific">Phytophthora nicotianae (strain INRA-310)</name>
    <name type="common">Phytophthora parasitica</name>
    <dbReference type="NCBI Taxonomy" id="761204"/>
    <lineage>
        <taxon>Eukaryota</taxon>
        <taxon>Sar</taxon>
        <taxon>Stramenopiles</taxon>
        <taxon>Oomycota</taxon>
        <taxon>Peronosporomycetes</taxon>
        <taxon>Peronosporales</taxon>
        <taxon>Peronosporaceae</taxon>
        <taxon>Phytophthora</taxon>
    </lineage>
</organism>
<dbReference type="VEuPathDB" id="FungiDB:PPTG_04903"/>
<reference evidence="2" key="1">
    <citation type="submission" date="2011-12" db="EMBL/GenBank/DDBJ databases">
        <authorList>
            <consortium name="The Broad Institute Genome Sequencing Platform"/>
            <person name="Russ C."/>
            <person name="Tyler B."/>
            <person name="Panabieres F."/>
            <person name="Shan W."/>
            <person name="Tripathy S."/>
            <person name="Grunwald N."/>
            <person name="Machado M."/>
            <person name="Young S.K."/>
            <person name="Zeng Q."/>
            <person name="Gargeya S."/>
            <person name="Fitzgerald M."/>
            <person name="Haas B."/>
            <person name="Abouelleil A."/>
            <person name="Alvarado L."/>
            <person name="Arachchi H.M."/>
            <person name="Berlin A."/>
            <person name="Chapman S.B."/>
            <person name="Gearin G."/>
            <person name="Goldberg J."/>
            <person name="Griggs A."/>
            <person name="Gujja S."/>
            <person name="Hansen M."/>
            <person name="Heiman D."/>
            <person name="Howarth C."/>
            <person name="Larimer J."/>
            <person name="Lui A."/>
            <person name="MacDonald P.J.P."/>
            <person name="McCowen C."/>
            <person name="Montmayeur A."/>
            <person name="Murphy C."/>
            <person name="Neiman D."/>
            <person name="Pearson M."/>
            <person name="Priest M."/>
            <person name="Roberts A."/>
            <person name="Saif S."/>
            <person name="Shea T."/>
            <person name="Sisk P."/>
            <person name="Stolte C."/>
            <person name="Sykes S."/>
            <person name="Wortman J."/>
            <person name="Nusbaum C."/>
            <person name="Birren B."/>
        </authorList>
    </citation>
    <scope>NUCLEOTIDE SEQUENCE [LARGE SCALE GENOMIC DNA]</scope>
    <source>
        <strain evidence="2">INRA-310</strain>
    </source>
</reference>